<dbReference type="AlphaFoldDB" id="A0AA38X9A9"/>
<evidence type="ECO:0000259" key="1">
    <source>
        <dbReference type="Pfam" id="PF06985"/>
    </source>
</evidence>
<comment type="caution">
    <text evidence="2">The sequence shown here is derived from an EMBL/GenBank/DDBJ whole genome shotgun (WGS) entry which is preliminary data.</text>
</comment>
<feature type="domain" description="Heterokaryon incompatibility" evidence="1">
    <location>
        <begin position="2"/>
        <end position="121"/>
    </location>
</feature>
<dbReference type="EMBL" id="JAPDRN010000275">
    <property type="protein sequence ID" value="KAJ9609247.1"/>
    <property type="molecule type" value="Genomic_DNA"/>
</dbReference>
<keyword evidence="3" id="KW-1185">Reference proteome</keyword>
<reference evidence="2" key="1">
    <citation type="submission" date="2022-10" db="EMBL/GenBank/DDBJ databases">
        <title>Culturing micro-colonial fungi from biological soil crusts in the Mojave desert and describing Neophaeococcomyces mojavensis, and introducing the new genera and species Taxawa tesnikishii.</title>
        <authorList>
            <person name="Kurbessoian T."/>
            <person name="Stajich J.E."/>
        </authorList>
    </citation>
    <scope>NUCLEOTIDE SEQUENCE</scope>
    <source>
        <strain evidence="2">TK_35</strain>
    </source>
</reference>
<evidence type="ECO:0000313" key="2">
    <source>
        <dbReference type="EMBL" id="KAJ9609247.1"/>
    </source>
</evidence>
<accession>A0AA38X9A9</accession>
<dbReference type="PANTHER" id="PTHR33112">
    <property type="entry name" value="DOMAIN PROTEIN, PUTATIVE-RELATED"/>
    <property type="match status" value="1"/>
</dbReference>
<dbReference type="InterPro" id="IPR010730">
    <property type="entry name" value="HET"/>
</dbReference>
<name>A0AA38X9A9_9EURO</name>
<evidence type="ECO:0000313" key="3">
    <source>
        <dbReference type="Proteomes" id="UP001172681"/>
    </source>
</evidence>
<sequence length="472" mass="53807">MKSFQDAITITHNLDIHYIWIDSICINQEDMKEWESECLKMGSVYGNASLVIAASLAANSHYGIYGQRQLHQIRLEWLQQKIDGQVREVIDHTVWYKDEPSWQVYNDSGLPLFMRAWAFQERLLARRIVHFTPREIVWECRSASYCECGTMNRLSLEEHQHWKSKSFKARYAQVTEWGSDVDRHELWGAIIDQFQSKGITKSSDRLPALMTIARQVDKSGIMGRYLAGMWEPSLPETLMWWCDVESATSRHKQSVTHRRVHSSHIPSWSWLSIEGPLHTWGRNFDSLVGILQIDYQLAGGDPYGPCQKATILVRGYVVPVHLHQEPTEAGAQRYKISIESEEQNAILIPDTNPFELQPHELESAALLALVFNIHEIANCMILRQAESTPSKFRRVGIAELAIRPLRRPATGPVHLSEELAADAQTEDGQAISIKKFAGGQEMERSPLGKQSDPSKTAEFNIWTEMLTAETGS</sequence>
<organism evidence="2 3">
    <name type="scientific">Knufia peltigerae</name>
    <dbReference type="NCBI Taxonomy" id="1002370"/>
    <lineage>
        <taxon>Eukaryota</taxon>
        <taxon>Fungi</taxon>
        <taxon>Dikarya</taxon>
        <taxon>Ascomycota</taxon>
        <taxon>Pezizomycotina</taxon>
        <taxon>Eurotiomycetes</taxon>
        <taxon>Chaetothyriomycetidae</taxon>
        <taxon>Chaetothyriales</taxon>
        <taxon>Trichomeriaceae</taxon>
        <taxon>Knufia</taxon>
    </lineage>
</organism>
<dbReference type="Pfam" id="PF06985">
    <property type="entry name" value="HET"/>
    <property type="match status" value="1"/>
</dbReference>
<gene>
    <name evidence="2" type="ORF">H2204_015635</name>
</gene>
<proteinExistence type="predicted"/>
<dbReference type="PANTHER" id="PTHR33112:SF16">
    <property type="entry name" value="HETEROKARYON INCOMPATIBILITY DOMAIN-CONTAINING PROTEIN"/>
    <property type="match status" value="1"/>
</dbReference>
<protein>
    <recommendedName>
        <fullName evidence="1">Heterokaryon incompatibility domain-containing protein</fullName>
    </recommendedName>
</protein>
<dbReference type="Proteomes" id="UP001172681">
    <property type="component" value="Unassembled WGS sequence"/>
</dbReference>